<gene>
    <name evidence="1" type="ORF">DSM02_2529</name>
</gene>
<reference evidence="1 2" key="1">
    <citation type="submission" date="2018-07" db="EMBL/GenBank/DDBJ databases">
        <title>Leeuwenhoekiella genomics.</title>
        <authorList>
            <person name="Tahon G."/>
            <person name="Willems A."/>
        </authorList>
    </citation>
    <scope>NUCLEOTIDE SEQUENCE [LARGE SCALE GENOMIC DNA]</scope>
    <source>
        <strain evidence="1 2">LMG 29608</strain>
    </source>
</reference>
<organism evidence="1 2">
    <name type="scientific">Leeuwenhoekiella polynyae</name>
    <dbReference type="NCBI Taxonomy" id="1550906"/>
    <lineage>
        <taxon>Bacteria</taxon>
        <taxon>Pseudomonadati</taxon>
        <taxon>Bacteroidota</taxon>
        <taxon>Flavobacteriia</taxon>
        <taxon>Flavobacteriales</taxon>
        <taxon>Flavobacteriaceae</taxon>
        <taxon>Leeuwenhoekiella</taxon>
    </lineage>
</organism>
<sequence>MAVRHDSTGEVHKGYKEALPVAGLIQMTI</sequence>
<keyword evidence="2" id="KW-1185">Reference proteome</keyword>
<accession>A0A4Q0P2T8</accession>
<evidence type="ECO:0000313" key="2">
    <source>
        <dbReference type="Proteomes" id="UP000289859"/>
    </source>
</evidence>
<dbReference type="AlphaFoldDB" id="A0A4Q0P2T8"/>
<protein>
    <submittedName>
        <fullName evidence="1">Uncharacterized protein</fullName>
    </submittedName>
</protein>
<dbReference type="Proteomes" id="UP000289859">
    <property type="component" value="Unassembled WGS sequence"/>
</dbReference>
<name>A0A4Q0P2T8_9FLAO</name>
<dbReference type="EMBL" id="QOVK01000011">
    <property type="protein sequence ID" value="RXG20358.1"/>
    <property type="molecule type" value="Genomic_DNA"/>
</dbReference>
<evidence type="ECO:0000313" key="1">
    <source>
        <dbReference type="EMBL" id="RXG20358.1"/>
    </source>
</evidence>
<proteinExistence type="predicted"/>
<comment type="caution">
    <text evidence="1">The sequence shown here is derived from an EMBL/GenBank/DDBJ whole genome shotgun (WGS) entry which is preliminary data.</text>
</comment>